<comment type="caution">
    <text evidence="1">The sequence shown here is derived from an EMBL/GenBank/DDBJ whole genome shotgun (WGS) entry which is preliminary data.</text>
</comment>
<protein>
    <submittedName>
        <fullName evidence="1">Uncharacterized protein</fullName>
    </submittedName>
</protein>
<reference evidence="1 2" key="1">
    <citation type="submission" date="2016-09" db="EMBL/GenBank/DDBJ databases">
        <authorList>
            <person name="Capua I."/>
            <person name="De Benedictis P."/>
            <person name="Joannis T."/>
            <person name="Lombin L.H."/>
            <person name="Cattoli G."/>
        </authorList>
    </citation>
    <scope>NUCLEOTIDE SEQUENCE [LARGE SCALE GENOMIC DNA]</scope>
    <source>
        <strain evidence="1 2">IMI 309357</strain>
    </source>
</reference>
<name>A0A1G4AS69_9PEZI</name>
<proteinExistence type="predicted"/>
<keyword evidence="2" id="KW-1185">Reference proteome</keyword>
<evidence type="ECO:0000313" key="1">
    <source>
        <dbReference type="EMBL" id="OHE91965.1"/>
    </source>
</evidence>
<dbReference type="Proteomes" id="UP000176998">
    <property type="component" value="Unassembled WGS sequence"/>
</dbReference>
<dbReference type="EMBL" id="MJBS01000164">
    <property type="protein sequence ID" value="OHE91965.1"/>
    <property type="molecule type" value="Genomic_DNA"/>
</dbReference>
<organism evidence="1 2">
    <name type="scientific">Colletotrichum orchidophilum</name>
    <dbReference type="NCBI Taxonomy" id="1209926"/>
    <lineage>
        <taxon>Eukaryota</taxon>
        <taxon>Fungi</taxon>
        <taxon>Dikarya</taxon>
        <taxon>Ascomycota</taxon>
        <taxon>Pezizomycotina</taxon>
        <taxon>Sordariomycetes</taxon>
        <taxon>Hypocreomycetidae</taxon>
        <taxon>Glomerellales</taxon>
        <taxon>Glomerellaceae</taxon>
        <taxon>Colletotrichum</taxon>
    </lineage>
</organism>
<dbReference type="AlphaFoldDB" id="A0A1G4AS69"/>
<evidence type="ECO:0000313" key="2">
    <source>
        <dbReference type="Proteomes" id="UP000176998"/>
    </source>
</evidence>
<accession>A0A1G4AS69</accession>
<gene>
    <name evidence="1" type="ORF">CORC01_12753</name>
</gene>
<dbReference type="RefSeq" id="XP_022469137.1">
    <property type="nucleotide sequence ID" value="XM_022624371.1"/>
</dbReference>
<dbReference type="GeneID" id="34565881"/>
<sequence length="94" mass="10418">MRVFITAGNFIVMDQGREPSPWNDERAFGLPSFMPSADMKSLFPSHIFRSDVFRIGVPRVADSTTVDDALTGLCPAWNSGSKRGCRASARQKPR</sequence>